<evidence type="ECO:0000256" key="7">
    <source>
        <dbReference type="ARBA" id="ARBA00049929"/>
    </source>
</evidence>
<dbReference type="CDD" id="cd00806">
    <property type="entry name" value="TrpRS_core"/>
    <property type="match status" value="1"/>
</dbReference>
<dbReference type="InterPro" id="IPR002305">
    <property type="entry name" value="aa-tRNA-synth_Ic"/>
</dbReference>
<keyword evidence="3 8" id="KW-0547">Nucleotide-binding</keyword>
<evidence type="ECO:0000313" key="11">
    <source>
        <dbReference type="Proteomes" id="UP000198660"/>
    </source>
</evidence>
<dbReference type="InterPro" id="IPR014729">
    <property type="entry name" value="Rossmann-like_a/b/a_fold"/>
</dbReference>
<dbReference type="InterPro" id="IPR050203">
    <property type="entry name" value="Trp-tRNA_synthetase"/>
</dbReference>
<evidence type="ECO:0000256" key="6">
    <source>
        <dbReference type="ARBA" id="ARBA00023146"/>
    </source>
</evidence>
<dbReference type="PANTHER" id="PTHR43766">
    <property type="entry name" value="TRYPTOPHAN--TRNA LIGASE, MITOCHONDRIAL"/>
    <property type="match status" value="1"/>
</dbReference>
<dbReference type="GO" id="GO:0005829">
    <property type="term" value="C:cytosol"/>
    <property type="evidence" value="ECO:0007669"/>
    <property type="project" value="TreeGrafter"/>
</dbReference>
<protein>
    <recommendedName>
        <fullName evidence="8">Tryptophan--tRNA ligase</fullName>
        <ecNumber evidence="8">6.1.1.2</ecNumber>
    </recommendedName>
    <alternativeName>
        <fullName evidence="8">Tryptophanyl-tRNA synthetase</fullName>
        <shortName evidence="8">TrpRS</shortName>
    </alternativeName>
</protein>
<dbReference type="AlphaFoldDB" id="A0A1I6S008"/>
<proteinExistence type="inferred from homology"/>
<dbReference type="InterPro" id="IPR002306">
    <property type="entry name" value="Trp-tRNA-ligase"/>
</dbReference>
<dbReference type="NCBIfam" id="TIGR00233">
    <property type="entry name" value="trpS"/>
    <property type="match status" value="1"/>
</dbReference>
<keyword evidence="8" id="KW-0963">Cytoplasm</keyword>
<evidence type="ECO:0000256" key="2">
    <source>
        <dbReference type="ARBA" id="ARBA00022598"/>
    </source>
</evidence>
<comment type="subunit">
    <text evidence="8">Homodimer.</text>
</comment>
<gene>
    <name evidence="8" type="primary">trpS</name>
    <name evidence="10" type="ORF">SAMN05444972_10659</name>
</gene>
<dbReference type="Gene3D" id="1.10.240.10">
    <property type="entry name" value="Tyrosyl-Transfer RNA Synthetase"/>
    <property type="match status" value="1"/>
</dbReference>
<keyword evidence="6 8" id="KW-0030">Aminoacyl-tRNA synthetase</keyword>
<feature type="binding site" evidence="8">
    <location>
        <begin position="9"/>
        <end position="11"/>
    </location>
    <ligand>
        <name>ATP</name>
        <dbReference type="ChEBI" id="CHEBI:30616"/>
    </ligand>
</feature>
<name>A0A1I6S008_9BACL</name>
<keyword evidence="11" id="KW-1185">Reference proteome</keyword>
<feature type="short sequence motif" description="'HIGH' region" evidence="8">
    <location>
        <begin position="10"/>
        <end position="18"/>
    </location>
</feature>
<evidence type="ECO:0000256" key="5">
    <source>
        <dbReference type="ARBA" id="ARBA00022917"/>
    </source>
</evidence>
<sequence>MARVFSGMQPTGDLHLGNYLGALKHFIPYQEKDDCYFCVVDLHALTVPGDPEALRKKSLELAMLYVAAGVDPNKATLFLQSNNSAHAEAAWLMQCVAKFGELGRMTQFKDKGQGSESVTTGLFTYPVLMAVDILLYNTDEVPVGEDQKQHLELARNLAERFNRQYEEIFTIPEPRIPDTGARIMGLDNPEKKMSKSAASPANYVMLLEDEKTIMKKFKRAVTDSDTEIRFDPEQKAGISNLLSIMSVVTGKSIPALIEEYQGRGYGHLKVDTGEAVIEALRPIQQRYQALAKSNEIEAILTQGAIKAREATSETLAKMKHAMGLVTF</sequence>
<dbReference type="Pfam" id="PF00579">
    <property type="entry name" value="tRNA-synt_1b"/>
    <property type="match status" value="1"/>
</dbReference>
<accession>A0A1I6S008</accession>
<evidence type="ECO:0000256" key="3">
    <source>
        <dbReference type="ARBA" id="ARBA00022741"/>
    </source>
</evidence>
<organism evidence="10 11">
    <name type="scientific">Marininema halotolerans</name>
    <dbReference type="NCBI Taxonomy" id="1155944"/>
    <lineage>
        <taxon>Bacteria</taxon>
        <taxon>Bacillati</taxon>
        <taxon>Bacillota</taxon>
        <taxon>Bacilli</taxon>
        <taxon>Bacillales</taxon>
        <taxon>Thermoactinomycetaceae</taxon>
        <taxon>Marininema</taxon>
    </lineage>
</organism>
<dbReference type="SUPFAM" id="SSF52374">
    <property type="entry name" value="Nucleotidylyl transferase"/>
    <property type="match status" value="1"/>
</dbReference>
<comment type="subcellular location">
    <subcellularLocation>
        <location evidence="8">Cytoplasm</location>
    </subcellularLocation>
</comment>
<comment type="function">
    <text evidence="8">Catalyzes the attachment of tryptophan to tRNA(Trp).</text>
</comment>
<keyword evidence="2 8" id="KW-0436">Ligase</keyword>
<dbReference type="EC" id="6.1.1.2" evidence="8"/>
<dbReference type="InterPro" id="IPR024109">
    <property type="entry name" value="Trp-tRNA-ligase_bac-type"/>
</dbReference>
<dbReference type="Proteomes" id="UP000198660">
    <property type="component" value="Unassembled WGS sequence"/>
</dbReference>
<dbReference type="GO" id="GO:0004830">
    <property type="term" value="F:tryptophan-tRNA ligase activity"/>
    <property type="evidence" value="ECO:0007669"/>
    <property type="project" value="UniProtKB-UniRule"/>
</dbReference>
<dbReference type="FunFam" id="1.10.240.10:FF:000002">
    <property type="entry name" value="Tryptophan--tRNA ligase"/>
    <property type="match status" value="1"/>
</dbReference>
<dbReference type="PRINTS" id="PR01039">
    <property type="entry name" value="TRNASYNTHTRP"/>
</dbReference>
<reference evidence="11" key="1">
    <citation type="submission" date="2016-10" db="EMBL/GenBank/DDBJ databases">
        <authorList>
            <person name="Varghese N."/>
            <person name="Submissions S."/>
        </authorList>
    </citation>
    <scope>NUCLEOTIDE SEQUENCE [LARGE SCALE GENOMIC DNA]</scope>
    <source>
        <strain evidence="11">DSM 45789</strain>
    </source>
</reference>
<evidence type="ECO:0000256" key="8">
    <source>
        <dbReference type="HAMAP-Rule" id="MF_00140"/>
    </source>
</evidence>
<feature type="binding site" evidence="8">
    <location>
        <position position="132"/>
    </location>
    <ligand>
        <name>L-tryptophan</name>
        <dbReference type="ChEBI" id="CHEBI:57912"/>
    </ligand>
</feature>
<dbReference type="GO" id="GO:0005524">
    <property type="term" value="F:ATP binding"/>
    <property type="evidence" value="ECO:0007669"/>
    <property type="project" value="UniProtKB-UniRule"/>
</dbReference>
<feature type="binding site" evidence="8">
    <location>
        <begin position="17"/>
        <end position="18"/>
    </location>
    <ligand>
        <name>ATP</name>
        <dbReference type="ChEBI" id="CHEBI:30616"/>
    </ligand>
</feature>
<dbReference type="HAMAP" id="MF_00140_B">
    <property type="entry name" value="Trp_tRNA_synth_B"/>
    <property type="match status" value="1"/>
</dbReference>
<feature type="binding site" evidence="8">
    <location>
        <begin position="192"/>
        <end position="196"/>
    </location>
    <ligand>
        <name>ATP</name>
        <dbReference type="ChEBI" id="CHEBI:30616"/>
    </ligand>
</feature>
<dbReference type="OrthoDB" id="9801042at2"/>
<evidence type="ECO:0000256" key="1">
    <source>
        <dbReference type="ARBA" id="ARBA00005594"/>
    </source>
</evidence>
<comment type="catalytic activity">
    <reaction evidence="7 8">
        <text>tRNA(Trp) + L-tryptophan + ATP = L-tryptophyl-tRNA(Trp) + AMP + diphosphate + H(+)</text>
        <dbReference type="Rhea" id="RHEA:24080"/>
        <dbReference type="Rhea" id="RHEA-COMP:9671"/>
        <dbReference type="Rhea" id="RHEA-COMP:9705"/>
        <dbReference type="ChEBI" id="CHEBI:15378"/>
        <dbReference type="ChEBI" id="CHEBI:30616"/>
        <dbReference type="ChEBI" id="CHEBI:33019"/>
        <dbReference type="ChEBI" id="CHEBI:57912"/>
        <dbReference type="ChEBI" id="CHEBI:78442"/>
        <dbReference type="ChEBI" id="CHEBI:78535"/>
        <dbReference type="ChEBI" id="CHEBI:456215"/>
        <dbReference type="EC" id="6.1.1.2"/>
    </reaction>
</comment>
<dbReference type="PROSITE" id="PS00178">
    <property type="entry name" value="AA_TRNA_LIGASE_I"/>
    <property type="match status" value="1"/>
</dbReference>
<dbReference type="GO" id="GO:0006436">
    <property type="term" value="P:tryptophanyl-tRNA aminoacylation"/>
    <property type="evidence" value="ECO:0007669"/>
    <property type="project" value="UniProtKB-UniRule"/>
</dbReference>
<evidence type="ECO:0000256" key="9">
    <source>
        <dbReference type="RuleBase" id="RU363036"/>
    </source>
</evidence>
<dbReference type="EMBL" id="FPAA01000006">
    <property type="protein sequence ID" value="SFS70272.1"/>
    <property type="molecule type" value="Genomic_DNA"/>
</dbReference>
<feature type="binding site" evidence="8">
    <location>
        <begin position="144"/>
        <end position="146"/>
    </location>
    <ligand>
        <name>ATP</name>
        <dbReference type="ChEBI" id="CHEBI:30616"/>
    </ligand>
</feature>
<dbReference type="InterPro" id="IPR001412">
    <property type="entry name" value="aa-tRNA-synth_I_CS"/>
</dbReference>
<comment type="similarity">
    <text evidence="1 8 9">Belongs to the class-I aminoacyl-tRNA synthetase family.</text>
</comment>
<evidence type="ECO:0000313" key="10">
    <source>
        <dbReference type="EMBL" id="SFS70272.1"/>
    </source>
</evidence>
<evidence type="ECO:0000256" key="4">
    <source>
        <dbReference type="ARBA" id="ARBA00022840"/>
    </source>
</evidence>
<keyword evidence="5 8" id="KW-0648">Protein biosynthesis</keyword>
<keyword evidence="4 8" id="KW-0067">ATP-binding</keyword>
<dbReference type="PANTHER" id="PTHR43766:SF1">
    <property type="entry name" value="TRYPTOPHAN--TRNA LIGASE, MITOCHONDRIAL"/>
    <property type="match status" value="1"/>
</dbReference>
<feature type="binding site" evidence="8">
    <location>
        <position position="183"/>
    </location>
    <ligand>
        <name>ATP</name>
        <dbReference type="ChEBI" id="CHEBI:30616"/>
    </ligand>
</feature>
<feature type="short sequence motif" description="'KMSKS' region" evidence="8">
    <location>
        <begin position="192"/>
        <end position="196"/>
    </location>
</feature>
<dbReference type="Gene3D" id="3.40.50.620">
    <property type="entry name" value="HUPs"/>
    <property type="match status" value="1"/>
</dbReference>
<dbReference type="RefSeq" id="WP_091836825.1">
    <property type="nucleotide sequence ID" value="NZ_FPAA01000006.1"/>
</dbReference>